<evidence type="ECO:0000256" key="4">
    <source>
        <dbReference type="ARBA" id="ARBA00022729"/>
    </source>
</evidence>
<comment type="subcellular location">
    <subcellularLocation>
        <location evidence="1">Cell membrane</location>
        <topology evidence="1">Single-pass type I membrane protein</topology>
    </subcellularLocation>
</comment>
<feature type="chain" id="PRO_5034330448" evidence="11">
    <location>
        <begin position="20"/>
        <end position="193"/>
    </location>
</feature>
<dbReference type="GO" id="GO:0070062">
    <property type="term" value="C:extracellular exosome"/>
    <property type="evidence" value="ECO:0007669"/>
    <property type="project" value="Ensembl"/>
</dbReference>
<keyword evidence="3" id="KW-0812">Transmembrane</keyword>
<evidence type="ECO:0000313" key="14">
    <source>
        <dbReference type="Proteomes" id="UP000694392"/>
    </source>
</evidence>
<keyword evidence="7" id="KW-1015">Disulfide bond</keyword>
<proteinExistence type="predicted"/>
<keyword evidence="6" id="KW-0472">Membrane</keyword>
<dbReference type="PANTHER" id="PTHR25466:SF3">
    <property type="entry name" value="PROGRAMMED CELL DEATH 1 LIGAND 1"/>
    <property type="match status" value="1"/>
</dbReference>
<sequence>MEKALCLYIFLSRWHFLNALFTVEVFQSLYTAEHGGNVTMGCKFPMEDQLKLELLSIIWEKKELELTKEVYQLRDGKEDLKIQHSNFQGRATLLKERLNLGQSVLQIANVKRTDAGIYRCLISYGAADYKLVTLEVKAPYREITKSSRTVQTMAGHQEWELTCQSEGYPEAEVFWQSEYGQDLSDQQMGDSSS</sequence>
<evidence type="ECO:0000256" key="10">
    <source>
        <dbReference type="ARBA" id="ARBA00023319"/>
    </source>
</evidence>
<dbReference type="GO" id="GO:0005654">
    <property type="term" value="C:nucleoplasm"/>
    <property type="evidence" value="ECO:0007669"/>
    <property type="project" value="Ensembl"/>
</dbReference>
<dbReference type="GO" id="GO:0032689">
    <property type="term" value="P:negative regulation of type II interferon production"/>
    <property type="evidence" value="ECO:0007669"/>
    <property type="project" value="Ensembl"/>
</dbReference>
<evidence type="ECO:0000256" key="1">
    <source>
        <dbReference type="ARBA" id="ARBA00004251"/>
    </source>
</evidence>
<keyword evidence="10" id="KW-0393">Immunoglobulin domain</keyword>
<dbReference type="GO" id="GO:0032733">
    <property type="term" value="P:positive regulation of interleukin-10 production"/>
    <property type="evidence" value="ECO:0007669"/>
    <property type="project" value="Ensembl"/>
</dbReference>
<accession>A0A8D0HM53</accession>
<dbReference type="GO" id="GO:2000562">
    <property type="term" value="P:negative regulation of CD4-positive, alpha-beta T cell proliferation"/>
    <property type="evidence" value="ECO:0007669"/>
    <property type="project" value="Ensembl"/>
</dbReference>
<name>A0A8D0HM53_SPHPU</name>
<evidence type="ECO:0000256" key="9">
    <source>
        <dbReference type="ARBA" id="ARBA00023180"/>
    </source>
</evidence>
<dbReference type="GO" id="GO:0048018">
    <property type="term" value="F:receptor ligand activity"/>
    <property type="evidence" value="ECO:0007669"/>
    <property type="project" value="Ensembl"/>
</dbReference>
<dbReference type="GO" id="GO:0003713">
    <property type="term" value="F:transcription coactivator activity"/>
    <property type="evidence" value="ECO:0007669"/>
    <property type="project" value="Ensembl"/>
</dbReference>
<dbReference type="GO" id="GO:0055038">
    <property type="term" value="C:recycling endosome membrane"/>
    <property type="evidence" value="ECO:0007669"/>
    <property type="project" value="Ensembl"/>
</dbReference>
<dbReference type="GO" id="GO:0046007">
    <property type="term" value="P:negative regulation of activated T cell proliferation"/>
    <property type="evidence" value="ECO:0007669"/>
    <property type="project" value="Ensembl"/>
</dbReference>
<dbReference type="GO" id="GO:2001186">
    <property type="term" value="P:negative regulation of CD8-positive, alpha-beta T cell activation"/>
    <property type="evidence" value="ECO:0007669"/>
    <property type="project" value="Ensembl"/>
</dbReference>
<feature type="domain" description="Ig-like" evidence="12">
    <location>
        <begin position="35"/>
        <end position="133"/>
    </location>
</feature>
<protein>
    <submittedName>
        <fullName evidence="13">CD274 molecule</fullName>
    </submittedName>
</protein>
<evidence type="ECO:0000256" key="3">
    <source>
        <dbReference type="ARBA" id="ARBA00022692"/>
    </source>
</evidence>
<dbReference type="GO" id="GO:0032693">
    <property type="term" value="P:negative regulation of interleukin-10 production"/>
    <property type="evidence" value="ECO:0007669"/>
    <property type="project" value="Ensembl"/>
</dbReference>
<reference evidence="13" key="2">
    <citation type="submission" date="2025-09" db="UniProtKB">
        <authorList>
            <consortium name="Ensembl"/>
        </authorList>
    </citation>
    <scope>IDENTIFICATION</scope>
</reference>
<dbReference type="PANTHER" id="PTHR25466">
    <property type="entry name" value="T-LYMPHOCYTE ACTIVATION ANTIGEN"/>
    <property type="match status" value="1"/>
</dbReference>
<evidence type="ECO:0000256" key="5">
    <source>
        <dbReference type="ARBA" id="ARBA00022989"/>
    </source>
</evidence>
<keyword evidence="9" id="KW-0325">Glycoprotein</keyword>
<keyword evidence="8" id="KW-0675">Receptor</keyword>
<evidence type="ECO:0000313" key="13">
    <source>
        <dbReference type="Ensembl" id="ENSSPUP00000021186.1"/>
    </source>
</evidence>
<dbReference type="GO" id="GO:0034097">
    <property type="term" value="P:response to cytokine"/>
    <property type="evidence" value="ECO:0007669"/>
    <property type="project" value="Ensembl"/>
</dbReference>
<dbReference type="InterPro" id="IPR007110">
    <property type="entry name" value="Ig-like_dom"/>
</dbReference>
<dbReference type="GO" id="GO:0031901">
    <property type="term" value="C:early endosome membrane"/>
    <property type="evidence" value="ECO:0007669"/>
    <property type="project" value="Ensembl"/>
</dbReference>
<organism evidence="13 14">
    <name type="scientific">Sphenodon punctatus</name>
    <name type="common">Tuatara</name>
    <name type="synonym">Hatteria punctata</name>
    <dbReference type="NCBI Taxonomy" id="8508"/>
    <lineage>
        <taxon>Eukaryota</taxon>
        <taxon>Metazoa</taxon>
        <taxon>Chordata</taxon>
        <taxon>Craniata</taxon>
        <taxon>Vertebrata</taxon>
        <taxon>Euteleostomi</taxon>
        <taxon>Lepidosauria</taxon>
        <taxon>Sphenodontia</taxon>
        <taxon>Sphenodontidae</taxon>
        <taxon>Sphenodon</taxon>
    </lineage>
</organism>
<dbReference type="InterPro" id="IPR036179">
    <property type="entry name" value="Ig-like_dom_sf"/>
</dbReference>
<dbReference type="Proteomes" id="UP000694392">
    <property type="component" value="Unplaced"/>
</dbReference>
<dbReference type="GO" id="GO:0006955">
    <property type="term" value="P:immune response"/>
    <property type="evidence" value="ECO:0007669"/>
    <property type="project" value="Ensembl"/>
</dbReference>
<keyword evidence="4 11" id="KW-0732">Signal</keyword>
<dbReference type="GO" id="GO:0002841">
    <property type="term" value="P:negative regulation of T cell mediated immune response to tumor cell"/>
    <property type="evidence" value="ECO:0007669"/>
    <property type="project" value="Ensembl"/>
</dbReference>
<keyword evidence="5" id="KW-1133">Transmembrane helix</keyword>
<dbReference type="InterPro" id="IPR013783">
    <property type="entry name" value="Ig-like_fold"/>
</dbReference>
<dbReference type="SMART" id="SM00409">
    <property type="entry name" value="IG"/>
    <property type="match status" value="1"/>
</dbReference>
<dbReference type="GO" id="GO:1905404">
    <property type="term" value="P:positive regulation of activated CD8-positive, alpha-beta T cell apoptotic process"/>
    <property type="evidence" value="ECO:0007669"/>
    <property type="project" value="Ensembl"/>
</dbReference>
<dbReference type="InterPro" id="IPR003599">
    <property type="entry name" value="Ig_sub"/>
</dbReference>
<evidence type="ECO:0000256" key="7">
    <source>
        <dbReference type="ARBA" id="ARBA00023157"/>
    </source>
</evidence>
<dbReference type="GO" id="GO:0015629">
    <property type="term" value="C:actin cytoskeleton"/>
    <property type="evidence" value="ECO:0007669"/>
    <property type="project" value="Ensembl"/>
</dbReference>
<dbReference type="AlphaFoldDB" id="A0A8D0HM53"/>
<evidence type="ECO:0000256" key="6">
    <source>
        <dbReference type="ARBA" id="ARBA00023136"/>
    </source>
</evidence>
<dbReference type="Gene3D" id="2.60.40.10">
    <property type="entry name" value="Immunoglobulins"/>
    <property type="match status" value="2"/>
</dbReference>
<dbReference type="GO" id="GO:0071222">
    <property type="term" value="P:cellular response to lipopolysaccharide"/>
    <property type="evidence" value="ECO:0007669"/>
    <property type="project" value="TreeGrafter"/>
</dbReference>
<feature type="signal peptide" evidence="11">
    <location>
        <begin position="1"/>
        <end position="19"/>
    </location>
</feature>
<dbReference type="Ensembl" id="ENSSPUT00000022593.1">
    <property type="protein sequence ID" value="ENSSPUP00000021186.1"/>
    <property type="gene ID" value="ENSSPUG00000016298.1"/>
</dbReference>
<keyword evidence="2" id="KW-1003">Cell membrane</keyword>
<dbReference type="PROSITE" id="PS50835">
    <property type="entry name" value="IG_LIKE"/>
    <property type="match status" value="1"/>
</dbReference>
<dbReference type="GO" id="GO:0042102">
    <property type="term" value="P:positive regulation of T cell proliferation"/>
    <property type="evidence" value="ECO:0007669"/>
    <property type="project" value="TreeGrafter"/>
</dbReference>
<dbReference type="InterPro" id="IPR051713">
    <property type="entry name" value="T-cell_Activation_Regulation"/>
</dbReference>
<dbReference type="InterPro" id="IPR013106">
    <property type="entry name" value="Ig_V-set"/>
</dbReference>
<dbReference type="OMA" id="XLTERSA"/>
<gene>
    <name evidence="13" type="primary">CD274</name>
</gene>
<evidence type="ECO:0000256" key="2">
    <source>
        <dbReference type="ARBA" id="ARBA00022475"/>
    </source>
</evidence>
<keyword evidence="14" id="KW-1185">Reference proteome</keyword>
<dbReference type="SUPFAM" id="SSF48726">
    <property type="entry name" value="Immunoglobulin"/>
    <property type="match status" value="1"/>
</dbReference>
<evidence type="ECO:0000256" key="8">
    <source>
        <dbReference type="ARBA" id="ARBA00023170"/>
    </source>
</evidence>
<dbReference type="FunFam" id="2.60.40.10:FF:001912">
    <property type="entry name" value="CD274 molecule"/>
    <property type="match status" value="1"/>
</dbReference>
<evidence type="ECO:0000259" key="12">
    <source>
        <dbReference type="PROSITE" id="PS50835"/>
    </source>
</evidence>
<dbReference type="GO" id="GO:1903556">
    <property type="term" value="P:negative regulation of tumor necrosis factor superfamily cytokine production"/>
    <property type="evidence" value="ECO:0007669"/>
    <property type="project" value="Ensembl"/>
</dbReference>
<dbReference type="GO" id="GO:0007166">
    <property type="term" value="P:cell surface receptor signaling pathway"/>
    <property type="evidence" value="ECO:0007669"/>
    <property type="project" value="Ensembl"/>
</dbReference>
<dbReference type="GeneTree" id="ENSGT00940000161430"/>
<dbReference type="GO" id="GO:0035666">
    <property type="term" value="P:TRIF-dependent toll-like receptor signaling pathway"/>
    <property type="evidence" value="ECO:0007669"/>
    <property type="project" value="Ensembl"/>
</dbReference>
<dbReference type="GO" id="GO:0031295">
    <property type="term" value="P:T cell costimulation"/>
    <property type="evidence" value="ECO:0007669"/>
    <property type="project" value="Ensembl"/>
</dbReference>
<dbReference type="Pfam" id="PF07686">
    <property type="entry name" value="V-set"/>
    <property type="match status" value="1"/>
</dbReference>
<reference evidence="13" key="1">
    <citation type="submission" date="2025-08" db="UniProtKB">
        <authorList>
            <consortium name="Ensembl"/>
        </authorList>
    </citation>
    <scope>IDENTIFICATION</scope>
</reference>
<dbReference type="GO" id="GO:0009897">
    <property type="term" value="C:external side of plasma membrane"/>
    <property type="evidence" value="ECO:0007669"/>
    <property type="project" value="Ensembl"/>
</dbReference>
<evidence type="ECO:0000256" key="11">
    <source>
        <dbReference type="SAM" id="SignalP"/>
    </source>
</evidence>